<evidence type="ECO:0000313" key="3">
    <source>
        <dbReference type="Proteomes" id="UP000008909"/>
    </source>
</evidence>
<dbReference type="Proteomes" id="UP000008909">
    <property type="component" value="Unassembled WGS sequence"/>
</dbReference>
<sequence>MFMTKGGKPYMEITGRFDQGVTSCRTDPLSHVQKKLARQETSKSLQVYPAYLCSVTFLKDVTVSQVVNLHRPHSASYMPINKCPTPFSFPVYPMHLLVLDAFFNGNPRCTTKKSLSNCLVTDSPTPTHTGNAHAGVKKVALQELQAAPIGIFDNEGKNCIPQKRAGANRTPRVHYPLQTNNRHLKHQGDFNAAKTWIDFQRIGSSRYFASALTKVVQQSTWTQHVVAPTRYRADQLPSTLDLGKNAIRRSTIGGVNMDGMYVDSEATFQINTVIQIICRSRSLGMTKSALRRKINRNNADRHYENRRLPKRTQLRSATVGRSPCESLLPDAEGFILHLSKREKDLLRKSDSEQTQLRSMELSVDSEESNPEPIEQESLSDNEFETHSTVSKSWVRKQLKGPHQGGISKPGCKKHHTTLLRRALLRTRLQLQNTTELSESSRQPSIDPSTRPPNTHSPSSALLDPFMLIQRWASGSAESTMDAKTSASRKRKKKAKSNPNLGTSVGNESRPLTSFKSRSTATNSYHQAERDLNYDRLACNVSECQYYTNTRWTHF</sequence>
<feature type="region of interest" description="Disordered" evidence="1">
    <location>
        <begin position="346"/>
        <end position="386"/>
    </location>
</feature>
<feature type="compositionally biased region" description="Polar residues" evidence="1">
    <location>
        <begin position="437"/>
        <end position="459"/>
    </location>
</feature>
<feature type="compositionally biased region" description="Polar residues" evidence="1">
    <location>
        <begin position="497"/>
        <end position="524"/>
    </location>
</feature>
<feature type="compositionally biased region" description="Basic residues" evidence="1">
    <location>
        <begin position="486"/>
        <end position="495"/>
    </location>
</feature>
<dbReference type="AlphaFoldDB" id="G7Y4X3"/>
<evidence type="ECO:0000313" key="2">
    <source>
        <dbReference type="EMBL" id="GAA48009.1"/>
    </source>
</evidence>
<feature type="region of interest" description="Disordered" evidence="1">
    <location>
        <begin position="476"/>
        <end position="524"/>
    </location>
</feature>
<name>G7Y4X3_CLOSI</name>
<accession>G7Y4X3</accession>
<keyword evidence="3" id="KW-1185">Reference proteome</keyword>
<organism evidence="2 3">
    <name type="scientific">Clonorchis sinensis</name>
    <name type="common">Chinese liver fluke</name>
    <dbReference type="NCBI Taxonomy" id="79923"/>
    <lineage>
        <taxon>Eukaryota</taxon>
        <taxon>Metazoa</taxon>
        <taxon>Spiralia</taxon>
        <taxon>Lophotrochozoa</taxon>
        <taxon>Platyhelminthes</taxon>
        <taxon>Trematoda</taxon>
        <taxon>Digenea</taxon>
        <taxon>Opisthorchiida</taxon>
        <taxon>Opisthorchiata</taxon>
        <taxon>Opisthorchiidae</taxon>
        <taxon>Clonorchis</taxon>
    </lineage>
</organism>
<reference evidence="2" key="1">
    <citation type="journal article" date="2011" name="Genome Biol.">
        <title>The draft genome of the carcinogenic human liver fluke Clonorchis sinensis.</title>
        <authorList>
            <person name="Wang X."/>
            <person name="Chen W."/>
            <person name="Huang Y."/>
            <person name="Sun J."/>
            <person name="Men J."/>
            <person name="Liu H."/>
            <person name="Luo F."/>
            <person name="Guo L."/>
            <person name="Lv X."/>
            <person name="Deng C."/>
            <person name="Zhou C."/>
            <person name="Fan Y."/>
            <person name="Li X."/>
            <person name="Huang L."/>
            <person name="Hu Y."/>
            <person name="Liang C."/>
            <person name="Hu X."/>
            <person name="Xu J."/>
            <person name="Yu X."/>
        </authorList>
    </citation>
    <scope>NUCLEOTIDE SEQUENCE [LARGE SCALE GENOMIC DNA]</scope>
    <source>
        <strain evidence="2">Henan</strain>
    </source>
</reference>
<feature type="compositionally biased region" description="Acidic residues" evidence="1">
    <location>
        <begin position="363"/>
        <end position="382"/>
    </location>
</feature>
<protein>
    <submittedName>
        <fullName evidence="2">Uncharacterized protein</fullName>
    </submittedName>
</protein>
<dbReference type="EMBL" id="DF142864">
    <property type="protein sequence ID" value="GAA48009.1"/>
    <property type="molecule type" value="Genomic_DNA"/>
</dbReference>
<reference key="2">
    <citation type="submission" date="2011-10" db="EMBL/GenBank/DDBJ databases">
        <title>The genome and transcriptome sequence of Clonorchis sinensis provide insights into the carcinogenic liver fluke.</title>
        <authorList>
            <person name="Wang X."/>
            <person name="Huang Y."/>
            <person name="Chen W."/>
            <person name="Liu H."/>
            <person name="Guo L."/>
            <person name="Chen Y."/>
            <person name="Luo F."/>
            <person name="Zhou W."/>
            <person name="Sun J."/>
            <person name="Mao Q."/>
            <person name="Liang P."/>
            <person name="Zhou C."/>
            <person name="Tian Y."/>
            <person name="Men J."/>
            <person name="Lv X."/>
            <person name="Huang L."/>
            <person name="Zhou J."/>
            <person name="Hu Y."/>
            <person name="Li R."/>
            <person name="Zhang F."/>
            <person name="Lei H."/>
            <person name="Li X."/>
            <person name="Hu X."/>
            <person name="Liang C."/>
            <person name="Xu J."/>
            <person name="Wu Z."/>
            <person name="Yu X."/>
        </authorList>
    </citation>
    <scope>NUCLEOTIDE SEQUENCE</scope>
    <source>
        <strain>Henan</strain>
    </source>
</reference>
<gene>
    <name evidence="2" type="ORF">CLF_101072</name>
</gene>
<proteinExistence type="predicted"/>
<evidence type="ECO:0000256" key="1">
    <source>
        <dbReference type="SAM" id="MobiDB-lite"/>
    </source>
</evidence>
<feature type="region of interest" description="Disordered" evidence="1">
    <location>
        <begin position="432"/>
        <end position="460"/>
    </location>
</feature>